<comment type="caution">
    <text evidence="1">The sequence shown here is derived from an EMBL/GenBank/DDBJ whole genome shotgun (WGS) entry which is preliminary data.</text>
</comment>
<protein>
    <submittedName>
        <fullName evidence="1">Uncharacterized protein</fullName>
    </submittedName>
</protein>
<keyword evidence="2" id="KW-1185">Reference proteome</keyword>
<name>A0ACC5YBU5_9TELE</name>
<gene>
    <name evidence="1" type="ORF">PDJAM_G00218110</name>
</gene>
<organism evidence="1 2">
    <name type="scientific">Pangasius djambal</name>
    <dbReference type="NCBI Taxonomy" id="1691987"/>
    <lineage>
        <taxon>Eukaryota</taxon>
        <taxon>Metazoa</taxon>
        <taxon>Chordata</taxon>
        <taxon>Craniata</taxon>
        <taxon>Vertebrata</taxon>
        <taxon>Euteleostomi</taxon>
        <taxon>Actinopterygii</taxon>
        <taxon>Neopterygii</taxon>
        <taxon>Teleostei</taxon>
        <taxon>Ostariophysi</taxon>
        <taxon>Siluriformes</taxon>
        <taxon>Pangasiidae</taxon>
        <taxon>Pangasius</taxon>
    </lineage>
</organism>
<proteinExistence type="predicted"/>
<feature type="non-terminal residue" evidence="1">
    <location>
        <position position="1"/>
    </location>
</feature>
<reference evidence="1" key="1">
    <citation type="submission" date="2020-02" db="EMBL/GenBank/DDBJ databases">
        <title>Genome sequencing of the panga catfish, Pangasius djambal.</title>
        <authorList>
            <person name="Wen M."/>
            <person name="Zahm M."/>
            <person name="Roques C."/>
            <person name="Cabau C."/>
            <person name="Klopp C."/>
            <person name="Donnadieu C."/>
            <person name="Jouanno E."/>
            <person name="Avarre J.-C."/>
            <person name="Campet M."/>
            <person name="Ha T."/>
            <person name="Dugue R."/>
            <person name="Lampietro C."/>
            <person name="Louis A."/>
            <person name="Herpin A."/>
            <person name="Echchiki A."/>
            <person name="Berthelot C."/>
            <person name="Parey E."/>
            <person name="Roest-Crollius H."/>
            <person name="Braasch I."/>
            <person name="Postlethwait J.H."/>
            <person name="Bobe J."/>
            <person name="Montfort J."/>
            <person name="Bouchez O."/>
            <person name="Begum T."/>
            <person name="Schartl M."/>
            <person name="Gustiano R."/>
            <person name="Guiguen Y."/>
        </authorList>
    </citation>
    <scope>NUCLEOTIDE SEQUENCE</scope>
    <source>
        <strain evidence="1">Pdj_M5554</strain>
    </source>
</reference>
<sequence>PESKDFFFPQNTLPLQTHTHTQNSTDTHVREARHPQHCVCHTCTHQSDKISQHRSSETNKSEQLYIKMY</sequence>
<dbReference type="Proteomes" id="UP000830395">
    <property type="component" value="Chromosome 6"/>
</dbReference>
<accession>A0ACC5YBU5</accession>
<evidence type="ECO:0000313" key="1">
    <source>
        <dbReference type="EMBL" id="MCJ8733007.1"/>
    </source>
</evidence>
<evidence type="ECO:0000313" key="2">
    <source>
        <dbReference type="Proteomes" id="UP000830395"/>
    </source>
</evidence>
<dbReference type="EMBL" id="CM040980">
    <property type="protein sequence ID" value="MCJ8733007.1"/>
    <property type="molecule type" value="Genomic_DNA"/>
</dbReference>